<organism evidence="1">
    <name type="scientific">Actinoplanes campanulatus</name>
    <dbReference type="NCBI Taxonomy" id="113559"/>
    <lineage>
        <taxon>Bacteria</taxon>
        <taxon>Bacillati</taxon>
        <taxon>Actinomycetota</taxon>
        <taxon>Actinomycetes</taxon>
        <taxon>Micromonosporales</taxon>
        <taxon>Micromonosporaceae</taxon>
        <taxon>Actinoplanes</taxon>
    </lineage>
</organism>
<proteinExistence type="predicted"/>
<dbReference type="RefSeq" id="WP_204297777.1">
    <property type="nucleotide sequence ID" value="NZ_BAAAGQ010000011.1"/>
</dbReference>
<accession>A0ABQ3WN41</accession>
<comment type="caution">
    <text evidence="1">The sequence shown here is derived from an EMBL/GenBank/DDBJ whole genome shotgun (WGS) entry which is preliminary data.</text>
</comment>
<name>A0ABQ3WN41_9ACTN</name>
<protein>
    <submittedName>
        <fullName evidence="1">Uncharacterized protein</fullName>
    </submittedName>
</protein>
<gene>
    <name evidence="1" type="ORF">Aca07nite_49120</name>
</gene>
<reference evidence="1" key="1">
    <citation type="submission" date="2021-01" db="EMBL/GenBank/DDBJ databases">
        <title>Whole genome shotgun sequence of Actinoplanes capillaceus NBRC 16408.</title>
        <authorList>
            <person name="Komaki H."/>
            <person name="Tamura T."/>
        </authorList>
    </citation>
    <scope>NUCLEOTIDE SEQUENCE [LARGE SCALE GENOMIC DNA]</scope>
    <source>
        <strain evidence="1">NBRC 16408</strain>
    </source>
</reference>
<evidence type="ECO:0000313" key="1">
    <source>
        <dbReference type="EMBL" id="GID47637.1"/>
    </source>
</evidence>
<sequence length="66" mass="7283">MGRRDETAIEYARRTAASTKGGPWQDRRKALITAVEKRGQELGMSRDQVTRATITASLIDALHGGR</sequence>
<dbReference type="EMBL" id="BOMF01000093">
    <property type="protein sequence ID" value="GID47637.1"/>
    <property type="molecule type" value="Genomic_DNA"/>
</dbReference>